<dbReference type="PANTHER" id="PTHR13774">
    <property type="entry name" value="PHENAZINE BIOSYNTHESIS PROTEIN"/>
    <property type="match status" value="1"/>
</dbReference>
<organism evidence="1">
    <name type="scientific">hydrothermal vent metagenome</name>
    <dbReference type="NCBI Taxonomy" id="652676"/>
    <lineage>
        <taxon>unclassified sequences</taxon>
        <taxon>metagenomes</taxon>
        <taxon>ecological metagenomes</taxon>
    </lineage>
</organism>
<reference evidence="1" key="1">
    <citation type="submission" date="2018-06" db="EMBL/GenBank/DDBJ databases">
        <authorList>
            <person name="Zhirakovskaya E."/>
        </authorList>
    </citation>
    <scope>NUCLEOTIDE SEQUENCE</scope>
</reference>
<dbReference type="EMBL" id="UOEC01000206">
    <property type="protein sequence ID" value="VAW03032.1"/>
    <property type="molecule type" value="Genomic_DNA"/>
</dbReference>
<protein>
    <submittedName>
        <fullName evidence="1">Phenazine biosynthesis protein PhzF like</fullName>
    </submittedName>
</protein>
<dbReference type="AlphaFoldDB" id="A0A3B0SL81"/>
<sequence length="295" mass="31428">MNTEFYTLDVFTDQRFGGNPLAVVLDADELDGAMMQTVAREFNLSETVFVLKPEKAAHTARVRIFTPVRELPFAGHPTVGTAILLAQLRGVEGTVVLEEGVGPVSVKVGELETSVPFAELSSAVMPFEEQPVPETGNVAQALGISPADIGFDNHQPALFNAGNRFFYVPVRSRELLSRSQPKTGSWDLLEGQEGIGVFVYCKGDGDGIDFHARMFAPRSGIIEDPATGSAAASFPGAIHKAETLADGHHSWRVAQGEDMGRSSLIAVAADIAGGKINAVRVGGRAVRVSQGQIEI</sequence>
<dbReference type="Gene3D" id="3.10.310.10">
    <property type="entry name" value="Diaminopimelate Epimerase, Chain A, domain 1"/>
    <property type="match status" value="2"/>
</dbReference>
<proteinExistence type="predicted"/>
<dbReference type="SUPFAM" id="SSF54506">
    <property type="entry name" value="Diaminopimelate epimerase-like"/>
    <property type="match status" value="1"/>
</dbReference>
<dbReference type="Pfam" id="PF02567">
    <property type="entry name" value="PhzC-PhzF"/>
    <property type="match status" value="1"/>
</dbReference>
<dbReference type="NCBIfam" id="TIGR00654">
    <property type="entry name" value="PhzF_family"/>
    <property type="match status" value="1"/>
</dbReference>
<dbReference type="PANTHER" id="PTHR13774:SF32">
    <property type="entry name" value="ANTISENSE-ENHANCING SEQUENCE 1"/>
    <property type="match status" value="1"/>
</dbReference>
<evidence type="ECO:0000313" key="1">
    <source>
        <dbReference type="EMBL" id="VAW03032.1"/>
    </source>
</evidence>
<dbReference type="PIRSF" id="PIRSF016184">
    <property type="entry name" value="PhzC_PhzF"/>
    <property type="match status" value="1"/>
</dbReference>
<gene>
    <name evidence="1" type="ORF">MNBD_ALPHA08-158</name>
</gene>
<name>A0A3B0SL81_9ZZZZ</name>
<accession>A0A3B0SL81</accession>
<dbReference type="InterPro" id="IPR003719">
    <property type="entry name" value="Phenazine_PhzF-like"/>
</dbReference>
<dbReference type="GO" id="GO:0016853">
    <property type="term" value="F:isomerase activity"/>
    <property type="evidence" value="ECO:0007669"/>
    <property type="project" value="TreeGrafter"/>
</dbReference>
<dbReference type="GO" id="GO:0005737">
    <property type="term" value="C:cytoplasm"/>
    <property type="evidence" value="ECO:0007669"/>
    <property type="project" value="TreeGrafter"/>
</dbReference>